<organism evidence="2">
    <name type="scientific">Terrisswalkerius millamilla</name>
    <dbReference type="NCBI Taxonomy" id="169900"/>
    <lineage>
        <taxon>Eukaryota</taxon>
        <taxon>Metazoa</taxon>
        <taxon>Spiralia</taxon>
        <taxon>Lophotrochozoa</taxon>
        <taxon>Annelida</taxon>
        <taxon>Clitellata</taxon>
        <taxon>Oligochaeta</taxon>
        <taxon>Crassiclitellata</taxon>
        <taxon>Megascolecida</taxon>
        <taxon>Megascolecidae</taxon>
        <taxon>Terrisswalkerius</taxon>
    </lineage>
</organism>
<keyword evidence="1" id="KW-0472">Membrane</keyword>
<proteinExistence type="predicted"/>
<accession>Q94VQ3</accession>
<name>Q94VQ3_9ANNE</name>
<keyword evidence="1" id="KW-1133">Transmembrane helix</keyword>
<evidence type="ECO:0000256" key="1">
    <source>
        <dbReference type="SAM" id="Phobius"/>
    </source>
</evidence>
<sequence>MPHLSPMSWLLAATTFWTTMMLFTSNMWWSNNHMFKTGDNPLKTSKLMTWEWFLQGGWE</sequence>
<keyword evidence="2" id="KW-0496">Mitochondrion</keyword>
<reference evidence="2" key="1">
    <citation type="submission" date="2001-07" db="EMBL/GenBank/DDBJ databases">
        <title>An examination of the classification of the Megascolecidae (Annelida, Oligochaeta) by nuclear (28S) and mitochondrial (12S, 16S) DNA analysis.</title>
        <authorList>
            <person name="Jamieson B.G.M."/>
            <person name="Tillier S."/>
            <person name="Tillier A."/>
            <person name="Justine J.-L."/>
            <person name="Ling E."/>
            <person name="James S."/>
            <person name="McDonald K."/>
            <person name="Hugall A.F."/>
        </authorList>
    </citation>
    <scope>NUCLEOTIDE SEQUENCE</scope>
    <source>
        <strain evidence="2">Oli48 Souita Falls</strain>
    </source>
</reference>
<dbReference type="EMBL" id="AF403437">
    <property type="protein sequence ID" value="AAL28038.1"/>
    <property type="molecule type" value="Genomic_DNA"/>
</dbReference>
<feature type="transmembrane region" description="Helical" evidence="1">
    <location>
        <begin position="6"/>
        <end position="29"/>
    </location>
</feature>
<keyword evidence="1" id="KW-0812">Transmembrane</keyword>
<geneLocation type="mitochondrion" evidence="2"/>
<evidence type="ECO:0000313" key="2">
    <source>
        <dbReference type="EMBL" id="AAL28038.1"/>
    </source>
</evidence>
<protein>
    <submittedName>
        <fullName evidence="2">ATPase 8</fullName>
    </submittedName>
</protein>
<dbReference type="AlphaFoldDB" id="Q94VQ3"/>